<dbReference type="HAMAP" id="MF_00173">
    <property type="entry name" value="Arg_repressor"/>
    <property type="match status" value="1"/>
</dbReference>
<dbReference type="Pfam" id="PF02863">
    <property type="entry name" value="Arg_repressor_C"/>
    <property type="match status" value="1"/>
</dbReference>
<evidence type="ECO:0000313" key="12">
    <source>
        <dbReference type="EMBL" id="MBD3870143.1"/>
    </source>
</evidence>
<evidence type="ECO:0000259" key="11">
    <source>
        <dbReference type="Pfam" id="PF02863"/>
    </source>
</evidence>
<dbReference type="GO" id="GO:0006526">
    <property type="term" value="P:L-arginine biosynthetic process"/>
    <property type="evidence" value="ECO:0007669"/>
    <property type="project" value="UniProtKB-UniPathway"/>
</dbReference>
<organism evidence="12 13">
    <name type="scientific">Candidatus Sulfomarinibacter kjeldsenii</name>
    <dbReference type="NCBI Taxonomy" id="2885994"/>
    <lineage>
        <taxon>Bacteria</taxon>
        <taxon>Pseudomonadati</taxon>
        <taxon>Acidobacteriota</taxon>
        <taxon>Thermoanaerobaculia</taxon>
        <taxon>Thermoanaerobaculales</taxon>
        <taxon>Candidatus Sulfomarinibacteraceae</taxon>
        <taxon>Candidatus Sulfomarinibacter</taxon>
    </lineage>
</organism>
<keyword evidence="5 9" id="KW-0963">Cytoplasm</keyword>
<evidence type="ECO:0000256" key="9">
    <source>
        <dbReference type="HAMAP-Rule" id="MF_00173"/>
    </source>
</evidence>
<dbReference type="UniPathway" id="UPA00068"/>
<evidence type="ECO:0000256" key="4">
    <source>
        <dbReference type="ARBA" id="ARBA00021148"/>
    </source>
</evidence>
<feature type="domain" description="Arginine repressor DNA-binding" evidence="10">
    <location>
        <begin position="9"/>
        <end position="70"/>
    </location>
</feature>
<keyword evidence="6 9" id="KW-0805">Transcription regulation</keyword>
<dbReference type="EMBL" id="JACXWA010000034">
    <property type="protein sequence ID" value="MBD3870143.1"/>
    <property type="molecule type" value="Genomic_DNA"/>
</dbReference>
<evidence type="ECO:0000313" key="13">
    <source>
        <dbReference type="Proteomes" id="UP000598633"/>
    </source>
</evidence>
<dbReference type="InterPro" id="IPR001669">
    <property type="entry name" value="Arg_repress"/>
</dbReference>
<evidence type="ECO:0000256" key="5">
    <source>
        <dbReference type="ARBA" id="ARBA00022490"/>
    </source>
</evidence>
<comment type="caution">
    <text evidence="12">The sequence shown here is derived from an EMBL/GenBank/DDBJ whole genome shotgun (WGS) entry which is preliminary data.</text>
</comment>
<keyword evidence="9" id="KW-0678">Repressor</keyword>
<dbReference type="InterPro" id="IPR020899">
    <property type="entry name" value="Arg_repress_C"/>
</dbReference>
<dbReference type="GO" id="GO:0003700">
    <property type="term" value="F:DNA-binding transcription factor activity"/>
    <property type="evidence" value="ECO:0007669"/>
    <property type="project" value="UniProtKB-UniRule"/>
</dbReference>
<dbReference type="SUPFAM" id="SSF46785">
    <property type="entry name" value="Winged helix' DNA-binding domain"/>
    <property type="match status" value="1"/>
</dbReference>
<dbReference type="Gene3D" id="1.10.10.10">
    <property type="entry name" value="Winged helix-like DNA-binding domain superfamily/Winged helix DNA-binding domain"/>
    <property type="match status" value="1"/>
</dbReference>
<dbReference type="GO" id="GO:0005737">
    <property type="term" value="C:cytoplasm"/>
    <property type="evidence" value="ECO:0007669"/>
    <property type="project" value="UniProtKB-SubCell"/>
</dbReference>
<dbReference type="GO" id="GO:0051259">
    <property type="term" value="P:protein complex oligomerization"/>
    <property type="evidence" value="ECO:0007669"/>
    <property type="project" value="InterPro"/>
</dbReference>
<dbReference type="Gene3D" id="3.30.1360.40">
    <property type="match status" value="1"/>
</dbReference>
<evidence type="ECO:0000256" key="1">
    <source>
        <dbReference type="ARBA" id="ARBA00004496"/>
    </source>
</evidence>
<keyword evidence="9" id="KW-0055">Arginine biosynthesis</keyword>
<sequence length="156" mass="16560">MPRDRSTIRRILIRQLLAEREISSQVELARLLGEAGHRVTQSTVSRDLTELGAIKADEGTEHERYALGDQHRPVDTGLDELRRTLEDYLEGAVPSGNLVVLKVRSATAGAVAAALDANPPKGVVGTLAGDDTVVVIADDAVGGGNVAKTIMGILEE</sequence>
<dbReference type="Proteomes" id="UP000598633">
    <property type="component" value="Unassembled WGS sequence"/>
</dbReference>
<dbReference type="GO" id="GO:0003677">
    <property type="term" value="F:DNA binding"/>
    <property type="evidence" value="ECO:0007669"/>
    <property type="project" value="UniProtKB-KW"/>
</dbReference>
<comment type="similarity">
    <text evidence="3 9">Belongs to the ArgR family.</text>
</comment>
<accession>A0A8J6XYH1</accession>
<feature type="domain" description="Arginine repressor C-terminal" evidence="11">
    <location>
        <begin position="87"/>
        <end position="150"/>
    </location>
</feature>
<evidence type="ECO:0000259" key="10">
    <source>
        <dbReference type="Pfam" id="PF01316"/>
    </source>
</evidence>
<evidence type="ECO:0000256" key="8">
    <source>
        <dbReference type="ARBA" id="ARBA00023163"/>
    </source>
</evidence>
<keyword evidence="9" id="KW-0028">Amino-acid biosynthesis</keyword>
<dbReference type="SUPFAM" id="SSF55252">
    <property type="entry name" value="C-terminal domain of arginine repressor"/>
    <property type="match status" value="1"/>
</dbReference>
<evidence type="ECO:0000256" key="6">
    <source>
        <dbReference type="ARBA" id="ARBA00023015"/>
    </source>
</evidence>
<evidence type="ECO:0000256" key="2">
    <source>
        <dbReference type="ARBA" id="ARBA00005040"/>
    </source>
</evidence>
<keyword evidence="8 9" id="KW-0804">Transcription</keyword>
<dbReference type="GO" id="GO:0034618">
    <property type="term" value="F:arginine binding"/>
    <property type="evidence" value="ECO:0007669"/>
    <property type="project" value="InterPro"/>
</dbReference>
<keyword evidence="7 9" id="KW-0238">DNA-binding</keyword>
<dbReference type="AlphaFoldDB" id="A0A8J6XYH1"/>
<dbReference type="GO" id="GO:1900079">
    <property type="term" value="P:regulation of arginine biosynthetic process"/>
    <property type="evidence" value="ECO:0007669"/>
    <property type="project" value="UniProtKB-UniRule"/>
</dbReference>
<dbReference type="PRINTS" id="PR01467">
    <property type="entry name" value="ARGREPRESSOR"/>
</dbReference>
<comment type="pathway">
    <text evidence="2 9">Amino-acid biosynthesis; L-arginine biosynthesis [regulation].</text>
</comment>
<comment type="subcellular location">
    <subcellularLocation>
        <location evidence="1 9">Cytoplasm</location>
    </subcellularLocation>
</comment>
<dbReference type="InterPro" id="IPR036390">
    <property type="entry name" value="WH_DNA-bd_sf"/>
</dbReference>
<protein>
    <recommendedName>
        <fullName evidence="4 9">Arginine repressor</fullName>
    </recommendedName>
</protein>
<dbReference type="PANTHER" id="PTHR34471:SF1">
    <property type="entry name" value="ARGININE REPRESSOR"/>
    <property type="match status" value="1"/>
</dbReference>
<reference evidence="12 13" key="1">
    <citation type="submission" date="2020-08" db="EMBL/GenBank/DDBJ databases">
        <title>Acidobacteriota in marine sediments use diverse sulfur dissimilation pathways.</title>
        <authorList>
            <person name="Wasmund K."/>
        </authorList>
    </citation>
    <scope>NUCLEOTIDE SEQUENCE [LARGE SCALE GENOMIC DNA]</scope>
    <source>
        <strain evidence="12">MAG AM3-A</strain>
    </source>
</reference>
<dbReference type="InterPro" id="IPR020900">
    <property type="entry name" value="Arg_repress_DNA-bd"/>
</dbReference>
<comment type="function">
    <text evidence="9">Regulates arginine biosynthesis genes.</text>
</comment>
<proteinExistence type="inferred from homology"/>
<gene>
    <name evidence="9" type="primary">argR</name>
    <name evidence="12" type="ORF">IFJ97_02140</name>
</gene>
<evidence type="ECO:0000256" key="7">
    <source>
        <dbReference type="ARBA" id="ARBA00023125"/>
    </source>
</evidence>
<dbReference type="PANTHER" id="PTHR34471">
    <property type="entry name" value="ARGININE REPRESSOR"/>
    <property type="match status" value="1"/>
</dbReference>
<name>A0A8J6XYH1_9BACT</name>
<dbReference type="InterPro" id="IPR036251">
    <property type="entry name" value="Arg_repress_C_sf"/>
</dbReference>
<evidence type="ECO:0000256" key="3">
    <source>
        <dbReference type="ARBA" id="ARBA00008316"/>
    </source>
</evidence>
<dbReference type="InterPro" id="IPR036388">
    <property type="entry name" value="WH-like_DNA-bd_sf"/>
</dbReference>
<dbReference type="Pfam" id="PF01316">
    <property type="entry name" value="Arg_repressor"/>
    <property type="match status" value="1"/>
</dbReference>